<accession>A0A0C9THL8</accession>
<reference evidence="1 2" key="1">
    <citation type="submission" date="2014-06" db="EMBL/GenBank/DDBJ databases">
        <authorList>
            <consortium name="DOE Joint Genome Institute"/>
            <person name="Kuo A."/>
            <person name="Kohler A."/>
            <person name="Nagy L.G."/>
            <person name="Floudas D."/>
            <person name="Copeland A."/>
            <person name="Barry K.W."/>
            <person name="Cichocki N."/>
            <person name="Veneault-Fourrey C."/>
            <person name="LaButti K."/>
            <person name="Lindquist E.A."/>
            <person name="Lipzen A."/>
            <person name="Lundell T."/>
            <person name="Morin E."/>
            <person name="Murat C."/>
            <person name="Sun H."/>
            <person name="Tunlid A."/>
            <person name="Henrissat B."/>
            <person name="Grigoriev I.V."/>
            <person name="Hibbett D.S."/>
            <person name="Martin F."/>
            <person name="Nordberg H.P."/>
            <person name="Cantor M.N."/>
            <person name="Hua S.X."/>
        </authorList>
    </citation>
    <scope>NUCLEOTIDE SEQUENCE [LARGE SCALE GENOMIC DNA]</scope>
    <source>
        <strain evidence="1 2">ATCC 200175</strain>
    </source>
</reference>
<dbReference type="EMBL" id="KN820138">
    <property type="protein sequence ID" value="KIJ06831.1"/>
    <property type="molecule type" value="Genomic_DNA"/>
</dbReference>
<reference evidence="2" key="2">
    <citation type="submission" date="2015-01" db="EMBL/GenBank/DDBJ databases">
        <title>Evolutionary Origins and Diversification of the Mycorrhizal Mutualists.</title>
        <authorList>
            <consortium name="DOE Joint Genome Institute"/>
            <consortium name="Mycorrhizal Genomics Consortium"/>
            <person name="Kohler A."/>
            <person name="Kuo A."/>
            <person name="Nagy L.G."/>
            <person name="Floudas D."/>
            <person name="Copeland A."/>
            <person name="Barry K.W."/>
            <person name="Cichocki N."/>
            <person name="Veneault-Fourrey C."/>
            <person name="LaButti K."/>
            <person name="Lindquist E.A."/>
            <person name="Lipzen A."/>
            <person name="Lundell T."/>
            <person name="Morin E."/>
            <person name="Murat C."/>
            <person name="Riley R."/>
            <person name="Ohm R."/>
            <person name="Sun H."/>
            <person name="Tunlid A."/>
            <person name="Henrissat B."/>
            <person name="Grigoriev I.V."/>
            <person name="Hibbett D.S."/>
            <person name="Martin F."/>
        </authorList>
    </citation>
    <scope>NUCLEOTIDE SEQUENCE [LARGE SCALE GENOMIC DNA]</scope>
    <source>
        <strain evidence="2">ATCC 200175</strain>
    </source>
</reference>
<protein>
    <submittedName>
        <fullName evidence="1">Unplaced genomic scaffold PAXINscaffold_816, whole genome shotgun sequence</fullName>
    </submittedName>
</protein>
<proteinExistence type="predicted"/>
<evidence type="ECO:0000313" key="2">
    <source>
        <dbReference type="Proteomes" id="UP000053647"/>
    </source>
</evidence>
<dbReference type="AlphaFoldDB" id="A0A0C9THL8"/>
<organism evidence="1 2">
    <name type="scientific">Paxillus involutus ATCC 200175</name>
    <dbReference type="NCBI Taxonomy" id="664439"/>
    <lineage>
        <taxon>Eukaryota</taxon>
        <taxon>Fungi</taxon>
        <taxon>Dikarya</taxon>
        <taxon>Basidiomycota</taxon>
        <taxon>Agaricomycotina</taxon>
        <taxon>Agaricomycetes</taxon>
        <taxon>Agaricomycetidae</taxon>
        <taxon>Boletales</taxon>
        <taxon>Paxilineae</taxon>
        <taxon>Paxillaceae</taxon>
        <taxon>Paxillus</taxon>
    </lineage>
</organism>
<gene>
    <name evidence="1" type="ORF">PAXINDRAFT_19969</name>
</gene>
<sequence length="60" mass="6690">MGLPSTIIFGHGKGRLHGCWENHRKTIEETGLAHKNAGTAMVFIPLRSYTTTNYVGSKRF</sequence>
<dbReference type="HOGENOM" id="CLU_2942419_0_0_1"/>
<dbReference type="Proteomes" id="UP000053647">
    <property type="component" value="Unassembled WGS sequence"/>
</dbReference>
<evidence type="ECO:0000313" key="1">
    <source>
        <dbReference type="EMBL" id="KIJ06831.1"/>
    </source>
</evidence>
<keyword evidence="2" id="KW-1185">Reference proteome</keyword>
<name>A0A0C9THL8_PAXIN</name>